<evidence type="ECO:0000256" key="5">
    <source>
        <dbReference type="ARBA" id="ARBA00023136"/>
    </source>
</evidence>
<dbReference type="EMBL" id="SJDL01000029">
    <property type="protein sequence ID" value="TBW51849.1"/>
    <property type="molecule type" value="Genomic_DNA"/>
</dbReference>
<keyword evidence="2" id="KW-1003">Cell membrane</keyword>
<dbReference type="RefSeq" id="WP_131482996.1">
    <property type="nucleotide sequence ID" value="NZ_SJDL01000029.1"/>
</dbReference>
<keyword evidence="9" id="KW-1185">Reference proteome</keyword>
<feature type="transmembrane region" description="Helical" evidence="6">
    <location>
        <begin position="6"/>
        <end position="27"/>
    </location>
</feature>
<dbReference type="PANTHER" id="PTHR35007">
    <property type="entry name" value="INTEGRAL MEMBRANE PROTEIN-RELATED"/>
    <property type="match status" value="1"/>
</dbReference>
<evidence type="ECO:0000256" key="1">
    <source>
        <dbReference type="ARBA" id="ARBA00004651"/>
    </source>
</evidence>
<feature type="transmembrane region" description="Helical" evidence="6">
    <location>
        <begin position="100"/>
        <end position="117"/>
    </location>
</feature>
<reference evidence="8 9" key="1">
    <citation type="submission" date="2019-02" db="EMBL/GenBank/DDBJ databases">
        <title>Marinobacter halodurans sp. nov., a marine bacterium isolated from sea tidal flat.</title>
        <authorList>
            <person name="Yoo Y."/>
            <person name="Lee D.W."/>
            <person name="Kim B.S."/>
            <person name="Kim J.-J."/>
        </authorList>
    </citation>
    <scope>NUCLEOTIDE SEQUENCE [LARGE SCALE GENOMIC DNA]</scope>
    <source>
        <strain evidence="8 9">YJ-S3-2</strain>
    </source>
</reference>
<evidence type="ECO:0000256" key="3">
    <source>
        <dbReference type="ARBA" id="ARBA00022692"/>
    </source>
</evidence>
<evidence type="ECO:0000256" key="6">
    <source>
        <dbReference type="SAM" id="Phobius"/>
    </source>
</evidence>
<dbReference type="InterPro" id="IPR018076">
    <property type="entry name" value="T2SS_GspF_dom"/>
</dbReference>
<dbReference type="Proteomes" id="UP000313645">
    <property type="component" value="Unassembled WGS sequence"/>
</dbReference>
<proteinExistence type="predicted"/>
<accession>A0ABY1ZGW5</accession>
<protein>
    <submittedName>
        <fullName evidence="8">Type II secretion protein F</fullName>
    </submittedName>
</protein>
<evidence type="ECO:0000259" key="7">
    <source>
        <dbReference type="Pfam" id="PF00482"/>
    </source>
</evidence>
<dbReference type="PANTHER" id="PTHR35007:SF1">
    <property type="entry name" value="PILUS ASSEMBLY PROTEIN"/>
    <property type="match status" value="1"/>
</dbReference>
<sequence>MANPLWLNAALIFALAALALVAAQWIWQARSVRRQLGRRISQRLEDTRELPAEQGARYRPGRLDVLLLRANLRFSSRQVVVVGLLAGLALLLTGMARGPVVALVCAFFVASAGYVYWRVRFQKQRQKIYSELPEMIDAVLRYIEAGRSLEQALTDALADASPIFGPLNFRVRSAVEAGRDYTRLFEDFAELYRVAALVLVALALRTSARFGSSVKPLLRQVADALRSQQALRQEFLAATAETRFTAATFALLPPGLAVYMTAINEEYSAVLLDTATGHTMLAVAGALQLCGMLMIWRMIQGVGRD</sequence>
<gene>
    <name evidence="8" type="ORF">EZI54_16545</name>
</gene>
<feature type="transmembrane region" description="Helical" evidence="6">
    <location>
        <begin position="280"/>
        <end position="299"/>
    </location>
</feature>
<keyword evidence="4 6" id="KW-1133">Transmembrane helix</keyword>
<comment type="subcellular location">
    <subcellularLocation>
        <location evidence="1">Cell membrane</location>
        <topology evidence="1">Multi-pass membrane protein</topology>
    </subcellularLocation>
</comment>
<name>A0ABY1ZGW5_9GAMM</name>
<evidence type="ECO:0000256" key="4">
    <source>
        <dbReference type="ARBA" id="ARBA00022989"/>
    </source>
</evidence>
<dbReference type="Pfam" id="PF00482">
    <property type="entry name" value="T2SSF"/>
    <property type="match status" value="1"/>
</dbReference>
<comment type="caution">
    <text evidence="8">The sequence shown here is derived from an EMBL/GenBank/DDBJ whole genome shotgun (WGS) entry which is preliminary data.</text>
</comment>
<keyword evidence="5 6" id="KW-0472">Membrane</keyword>
<evidence type="ECO:0000313" key="9">
    <source>
        <dbReference type="Proteomes" id="UP000313645"/>
    </source>
</evidence>
<feature type="transmembrane region" description="Helical" evidence="6">
    <location>
        <begin position="78"/>
        <end position="94"/>
    </location>
</feature>
<evidence type="ECO:0000313" key="8">
    <source>
        <dbReference type="EMBL" id="TBW51849.1"/>
    </source>
</evidence>
<evidence type="ECO:0000256" key="2">
    <source>
        <dbReference type="ARBA" id="ARBA00022475"/>
    </source>
</evidence>
<keyword evidence="3 6" id="KW-0812">Transmembrane</keyword>
<organism evidence="8 9">
    <name type="scientific">Marinobacter halodurans</name>
    <dbReference type="NCBI Taxonomy" id="2528979"/>
    <lineage>
        <taxon>Bacteria</taxon>
        <taxon>Pseudomonadati</taxon>
        <taxon>Pseudomonadota</taxon>
        <taxon>Gammaproteobacteria</taxon>
        <taxon>Pseudomonadales</taxon>
        <taxon>Marinobacteraceae</taxon>
        <taxon>Marinobacter</taxon>
    </lineage>
</organism>
<feature type="domain" description="Type II secretion system protein GspF" evidence="7">
    <location>
        <begin position="137"/>
        <end position="261"/>
    </location>
</feature>